<feature type="region of interest" description="Disordered" evidence="5">
    <location>
        <begin position="306"/>
        <end position="357"/>
    </location>
</feature>
<protein>
    <submittedName>
        <fullName evidence="7">ABC-2 type transport system ATP-binding protein</fullName>
    </submittedName>
</protein>
<dbReference type="RefSeq" id="WP_073502664.1">
    <property type="nucleotide sequence ID" value="NZ_FRBI01000037.1"/>
</dbReference>
<evidence type="ECO:0000259" key="6">
    <source>
        <dbReference type="PROSITE" id="PS50893"/>
    </source>
</evidence>
<evidence type="ECO:0000256" key="2">
    <source>
        <dbReference type="ARBA" id="ARBA00022448"/>
    </source>
</evidence>
<feature type="compositionally biased region" description="Low complexity" evidence="5">
    <location>
        <begin position="306"/>
        <end position="320"/>
    </location>
</feature>
<dbReference type="PANTHER" id="PTHR43335:SF4">
    <property type="entry name" value="ABC TRANSPORTER, ATP-BINDING PROTEIN"/>
    <property type="match status" value="1"/>
</dbReference>
<keyword evidence="8" id="KW-1185">Reference proteome</keyword>
<dbReference type="PANTHER" id="PTHR43335">
    <property type="entry name" value="ABC TRANSPORTER, ATP-BINDING PROTEIN"/>
    <property type="match status" value="1"/>
</dbReference>
<keyword evidence="3" id="KW-0547">Nucleotide-binding</keyword>
<reference evidence="7 8" key="1">
    <citation type="submission" date="2016-11" db="EMBL/GenBank/DDBJ databases">
        <authorList>
            <person name="Jaros S."/>
            <person name="Januszkiewicz K."/>
            <person name="Wedrychowicz H."/>
        </authorList>
    </citation>
    <scope>NUCLEOTIDE SEQUENCE [LARGE SCALE GENOMIC DNA]</scope>
    <source>
        <strain evidence="7 8">CGMCC 4.2025</strain>
    </source>
</reference>
<dbReference type="PROSITE" id="PS50893">
    <property type="entry name" value="ABC_TRANSPORTER_2"/>
    <property type="match status" value="1"/>
</dbReference>
<accession>A0A1M7QM08</accession>
<evidence type="ECO:0000256" key="4">
    <source>
        <dbReference type="ARBA" id="ARBA00022840"/>
    </source>
</evidence>
<dbReference type="CDD" id="cd03268">
    <property type="entry name" value="ABC_BcrA_bacitracin_resist"/>
    <property type="match status" value="1"/>
</dbReference>
<dbReference type="Proteomes" id="UP000184111">
    <property type="component" value="Unassembled WGS sequence"/>
</dbReference>
<dbReference type="AlphaFoldDB" id="A0A1M7QM08"/>
<evidence type="ECO:0000256" key="1">
    <source>
        <dbReference type="ARBA" id="ARBA00005417"/>
    </source>
</evidence>
<dbReference type="Pfam" id="PF00005">
    <property type="entry name" value="ABC_tran"/>
    <property type="match status" value="1"/>
</dbReference>
<name>A0A1M7QM08_9ACTN</name>
<feature type="compositionally biased region" description="Pro residues" evidence="5">
    <location>
        <begin position="324"/>
        <end position="335"/>
    </location>
</feature>
<dbReference type="GO" id="GO:0005524">
    <property type="term" value="F:ATP binding"/>
    <property type="evidence" value="ECO:0007669"/>
    <property type="project" value="UniProtKB-KW"/>
</dbReference>
<dbReference type="InterPro" id="IPR003439">
    <property type="entry name" value="ABC_transporter-like_ATP-bd"/>
</dbReference>
<keyword evidence="2" id="KW-0813">Transport</keyword>
<evidence type="ECO:0000313" key="8">
    <source>
        <dbReference type="Proteomes" id="UP000184111"/>
    </source>
</evidence>
<dbReference type="STRING" id="310782.SAMN05216499_13746"/>
<dbReference type="SMART" id="SM00382">
    <property type="entry name" value="AAA"/>
    <property type="match status" value="1"/>
</dbReference>
<dbReference type="GO" id="GO:0016887">
    <property type="term" value="F:ATP hydrolysis activity"/>
    <property type="evidence" value="ECO:0007669"/>
    <property type="project" value="InterPro"/>
</dbReference>
<dbReference type="EMBL" id="FRBI01000037">
    <property type="protein sequence ID" value="SHN32269.1"/>
    <property type="molecule type" value="Genomic_DNA"/>
</dbReference>
<dbReference type="SUPFAM" id="SSF52540">
    <property type="entry name" value="P-loop containing nucleoside triphosphate hydrolases"/>
    <property type="match status" value="1"/>
</dbReference>
<comment type="similarity">
    <text evidence="1">Belongs to the ABC transporter superfamily.</text>
</comment>
<proteinExistence type="inferred from homology"/>
<dbReference type="Gene3D" id="3.40.50.300">
    <property type="entry name" value="P-loop containing nucleotide triphosphate hydrolases"/>
    <property type="match status" value="1"/>
</dbReference>
<evidence type="ECO:0000256" key="5">
    <source>
        <dbReference type="SAM" id="MobiDB-lite"/>
    </source>
</evidence>
<dbReference type="OrthoDB" id="9804819at2"/>
<evidence type="ECO:0000256" key="3">
    <source>
        <dbReference type="ARBA" id="ARBA00022741"/>
    </source>
</evidence>
<evidence type="ECO:0000313" key="7">
    <source>
        <dbReference type="EMBL" id="SHN32269.1"/>
    </source>
</evidence>
<dbReference type="InterPro" id="IPR027417">
    <property type="entry name" value="P-loop_NTPase"/>
</dbReference>
<keyword evidence="4 7" id="KW-0067">ATP-binding</keyword>
<sequence length="357" mass="38107">MIELQGLTKRYGDRTAVDHLTFTVRPGVVTGFLGPNGAGKSTTMRMLLGLDAPTSGDVRIDGKHYAQLSEPLKHIGALLDAKSIHGGRTAYDHLLCIAQSNRIPTRRVGEVLETVGLSAVARKRSKGFSLGMGQRLGIAAALLGDPEILMFDEPVNGLDPEGIHWIRNLMKGLAAQGRTVFVSSHLMSEMALTAEHLIVIGRGRLLADTSMADFIEKNSRSFVRLRSPQPERLRDVLTAAGHTVVSTGDGAFEITGKDAAELGELAAQHQLVLHELSPQRASLEEAFMQLTAESVEYHAHGAVTPGASVPVPAAPAQQGWQHGGPPPTAPPPQQQPPQGGGQQWGSQWRNPGSGKGR</sequence>
<organism evidence="7 8">
    <name type="scientific">Actinacidiphila paucisporea</name>
    <dbReference type="NCBI Taxonomy" id="310782"/>
    <lineage>
        <taxon>Bacteria</taxon>
        <taxon>Bacillati</taxon>
        <taxon>Actinomycetota</taxon>
        <taxon>Actinomycetes</taxon>
        <taxon>Kitasatosporales</taxon>
        <taxon>Streptomycetaceae</taxon>
        <taxon>Actinacidiphila</taxon>
    </lineage>
</organism>
<feature type="domain" description="ABC transporter" evidence="6">
    <location>
        <begin position="2"/>
        <end position="227"/>
    </location>
</feature>
<dbReference type="InterPro" id="IPR003593">
    <property type="entry name" value="AAA+_ATPase"/>
</dbReference>
<gene>
    <name evidence="7" type="ORF">SAMN05216499_13746</name>
</gene>